<proteinExistence type="predicted"/>
<name>A0A073J1S4_9RHOB</name>
<organism evidence="1 2">
    <name type="scientific">Pseudosulfitobacter pseudonitzschiae</name>
    <dbReference type="NCBI Taxonomy" id="1402135"/>
    <lineage>
        <taxon>Bacteria</taxon>
        <taxon>Pseudomonadati</taxon>
        <taxon>Pseudomonadota</taxon>
        <taxon>Alphaproteobacteria</taxon>
        <taxon>Rhodobacterales</taxon>
        <taxon>Roseobacteraceae</taxon>
        <taxon>Pseudosulfitobacter</taxon>
    </lineage>
</organism>
<dbReference type="InterPro" id="IPR029058">
    <property type="entry name" value="AB_hydrolase_fold"/>
</dbReference>
<keyword evidence="2" id="KW-1185">Reference proteome</keyword>
<sequence>MPVLRVNAAPHGPCLHLTNGPLRPALMSAARGTGPIIVMIHGYSYNPELPNHCPHRTLLRRDGAWLRQMGFGMGDPDEGLALGFGWNARGPVWRAARRARASGAQLGRVLRILHHAAPHRPIHLMSHSMGAEVALAALHVLPRGAVTRMLTMVPASYNSTADEALQTPAGRALEWINVASRENALFDLMYERLVTPPRRRDRVIGARLQAGNATTLRLDCPRTLDWLQRYGAQIAPPAARICHWSGYTRPGALGFYNRLLRDPARVPLSALQAPLPTSRTRWRLPLPGWQKAAT</sequence>
<dbReference type="AlphaFoldDB" id="A0A073J1S4"/>
<accession>A0A073J1S4</accession>
<comment type="caution">
    <text evidence="1">The sequence shown here is derived from an EMBL/GenBank/DDBJ whole genome shotgun (WGS) entry which is preliminary data.</text>
</comment>
<dbReference type="Gene3D" id="3.40.50.1820">
    <property type="entry name" value="alpha/beta hydrolase"/>
    <property type="match status" value="1"/>
</dbReference>
<dbReference type="Proteomes" id="UP000027746">
    <property type="component" value="Unassembled WGS sequence"/>
</dbReference>
<evidence type="ECO:0000313" key="2">
    <source>
        <dbReference type="Proteomes" id="UP000027746"/>
    </source>
</evidence>
<dbReference type="RefSeq" id="WP_037926093.1">
    <property type="nucleotide sequence ID" value="NZ_CP054599.1"/>
</dbReference>
<dbReference type="SUPFAM" id="SSF53474">
    <property type="entry name" value="alpha/beta-Hydrolases"/>
    <property type="match status" value="1"/>
</dbReference>
<evidence type="ECO:0008006" key="3">
    <source>
        <dbReference type="Google" id="ProtNLM"/>
    </source>
</evidence>
<dbReference type="GeneID" id="68869451"/>
<dbReference type="EMBL" id="JAMD01000005">
    <property type="protein sequence ID" value="KEJ95805.1"/>
    <property type="molecule type" value="Genomic_DNA"/>
</dbReference>
<dbReference type="Pfam" id="PF05990">
    <property type="entry name" value="DUF900"/>
    <property type="match status" value="1"/>
</dbReference>
<reference evidence="1 2" key="1">
    <citation type="submission" date="2014-01" db="EMBL/GenBank/DDBJ databases">
        <title>Sulfitobacter sp. H3 (MCCC 1A00686) Genome Sequencing.</title>
        <authorList>
            <person name="Lai Q."/>
            <person name="Hong Z."/>
        </authorList>
    </citation>
    <scope>NUCLEOTIDE SEQUENCE [LARGE SCALE GENOMIC DNA]</scope>
    <source>
        <strain evidence="1 2">H3</strain>
    </source>
</reference>
<gene>
    <name evidence="1" type="ORF">SUH3_20055</name>
</gene>
<dbReference type="InterPro" id="IPR010297">
    <property type="entry name" value="DUF900_hydrolase"/>
</dbReference>
<protein>
    <recommendedName>
        <fullName evidence="3">Alpha/beta hydrolase family protein</fullName>
    </recommendedName>
</protein>
<evidence type="ECO:0000313" key="1">
    <source>
        <dbReference type="EMBL" id="KEJ95805.1"/>
    </source>
</evidence>